<evidence type="ECO:0000313" key="3">
    <source>
        <dbReference type="Proteomes" id="UP000019678"/>
    </source>
</evidence>
<organism evidence="2 3">
    <name type="scientific">Chondromyces apiculatus DSM 436</name>
    <dbReference type="NCBI Taxonomy" id="1192034"/>
    <lineage>
        <taxon>Bacteria</taxon>
        <taxon>Pseudomonadati</taxon>
        <taxon>Myxococcota</taxon>
        <taxon>Polyangia</taxon>
        <taxon>Polyangiales</taxon>
        <taxon>Polyangiaceae</taxon>
        <taxon>Chondromyces</taxon>
    </lineage>
</organism>
<dbReference type="AlphaFoldDB" id="A0A017T662"/>
<evidence type="ECO:0000256" key="1">
    <source>
        <dbReference type="SAM" id="MobiDB-lite"/>
    </source>
</evidence>
<reference evidence="2 3" key="1">
    <citation type="submission" date="2013-05" db="EMBL/GenBank/DDBJ databases">
        <title>Genome assembly of Chondromyces apiculatus DSM 436.</title>
        <authorList>
            <person name="Sharma G."/>
            <person name="Khatri I."/>
            <person name="Kaur C."/>
            <person name="Mayilraj S."/>
            <person name="Subramanian S."/>
        </authorList>
    </citation>
    <scope>NUCLEOTIDE SEQUENCE [LARGE SCALE GENOMIC DNA]</scope>
    <source>
        <strain evidence="2 3">DSM 436</strain>
    </source>
</reference>
<protein>
    <submittedName>
        <fullName evidence="2">Uncharacterized protein</fullName>
    </submittedName>
</protein>
<keyword evidence="3" id="KW-1185">Reference proteome</keyword>
<accession>A0A017T662</accession>
<comment type="caution">
    <text evidence="2">The sequence shown here is derived from an EMBL/GenBank/DDBJ whole genome shotgun (WGS) entry which is preliminary data.</text>
</comment>
<feature type="region of interest" description="Disordered" evidence="1">
    <location>
        <begin position="1"/>
        <end position="21"/>
    </location>
</feature>
<evidence type="ECO:0000313" key="2">
    <source>
        <dbReference type="EMBL" id="EYF04285.1"/>
    </source>
</evidence>
<gene>
    <name evidence="2" type="ORF">CAP_4762</name>
</gene>
<dbReference type="Proteomes" id="UP000019678">
    <property type="component" value="Unassembled WGS sequence"/>
</dbReference>
<proteinExistence type="predicted"/>
<dbReference type="STRING" id="1192034.CAP_4762"/>
<name>A0A017T662_9BACT</name>
<sequence length="86" mass="9181">MWCGRGVRGARQNRGAEDGGAKGVVQKEGAIRLAGGAGGLKRCFRLAGHPASRVALESRARGLLFRVEHPAWSRVPRPGQHRGRAS</sequence>
<dbReference type="EMBL" id="ASRX01000037">
    <property type="protein sequence ID" value="EYF04285.1"/>
    <property type="molecule type" value="Genomic_DNA"/>
</dbReference>